<dbReference type="InterPro" id="IPR002885">
    <property type="entry name" value="PPR_rpt"/>
</dbReference>
<dbReference type="PANTHER" id="PTHR47941">
    <property type="entry name" value="PENTATRICOPEPTIDE REPEAT-CONTAINING PROTEIN 3, MITOCHONDRIAL"/>
    <property type="match status" value="1"/>
</dbReference>
<evidence type="ECO:0000313" key="5">
    <source>
        <dbReference type="Proteomes" id="UP000834106"/>
    </source>
</evidence>
<dbReference type="Gene3D" id="1.25.40.10">
    <property type="entry name" value="Tetratricopeptide repeat domain"/>
    <property type="match status" value="1"/>
</dbReference>
<sequence>MKNKGCVPNVVSFNTLIKGFFREGKVEEAVGMVHEMTELGCEFSGVTCEILAFKLMEKMLKDCIVPDSVTFNWQILTKPLLELEKDIDSSNPTQSMEDKSS</sequence>
<organism evidence="4 5">
    <name type="scientific">Fraxinus pennsylvanica</name>
    <dbReference type="NCBI Taxonomy" id="56036"/>
    <lineage>
        <taxon>Eukaryota</taxon>
        <taxon>Viridiplantae</taxon>
        <taxon>Streptophyta</taxon>
        <taxon>Embryophyta</taxon>
        <taxon>Tracheophyta</taxon>
        <taxon>Spermatophyta</taxon>
        <taxon>Magnoliopsida</taxon>
        <taxon>eudicotyledons</taxon>
        <taxon>Gunneridae</taxon>
        <taxon>Pentapetalae</taxon>
        <taxon>asterids</taxon>
        <taxon>lamiids</taxon>
        <taxon>Lamiales</taxon>
        <taxon>Oleaceae</taxon>
        <taxon>Oleeae</taxon>
        <taxon>Fraxinus</taxon>
    </lineage>
</organism>
<evidence type="ECO:0000256" key="1">
    <source>
        <dbReference type="ARBA" id="ARBA00007626"/>
    </source>
</evidence>
<proteinExistence type="inferred from homology"/>
<accession>A0AAD2E4W2</accession>
<name>A0AAD2E4W2_9LAMI</name>
<reference evidence="4" key="1">
    <citation type="submission" date="2023-05" db="EMBL/GenBank/DDBJ databases">
        <authorList>
            <person name="Huff M."/>
        </authorList>
    </citation>
    <scope>NUCLEOTIDE SEQUENCE</scope>
</reference>
<dbReference type="AlphaFoldDB" id="A0AAD2E4W2"/>
<evidence type="ECO:0000313" key="4">
    <source>
        <dbReference type="EMBL" id="CAI9778827.1"/>
    </source>
</evidence>
<dbReference type="Proteomes" id="UP000834106">
    <property type="component" value="Chromosome 16"/>
</dbReference>
<protein>
    <recommendedName>
        <fullName evidence="6">Pentatricopeptide repeat-containing protein</fullName>
    </recommendedName>
</protein>
<gene>
    <name evidence="4" type="ORF">FPE_LOCUS26257</name>
</gene>
<dbReference type="Pfam" id="PF12854">
    <property type="entry name" value="PPR_1"/>
    <property type="match status" value="1"/>
</dbReference>
<dbReference type="EMBL" id="OU503051">
    <property type="protein sequence ID" value="CAI9778827.1"/>
    <property type="molecule type" value="Genomic_DNA"/>
</dbReference>
<dbReference type="PROSITE" id="PS51375">
    <property type="entry name" value="PPR"/>
    <property type="match status" value="1"/>
</dbReference>
<comment type="similarity">
    <text evidence="1">Belongs to the PPR family. P subfamily.</text>
</comment>
<keyword evidence="5" id="KW-1185">Reference proteome</keyword>
<evidence type="ECO:0000256" key="3">
    <source>
        <dbReference type="PROSITE-ProRule" id="PRU00708"/>
    </source>
</evidence>
<feature type="repeat" description="PPR" evidence="3">
    <location>
        <begin position="9"/>
        <end position="43"/>
    </location>
</feature>
<evidence type="ECO:0000256" key="2">
    <source>
        <dbReference type="ARBA" id="ARBA00022737"/>
    </source>
</evidence>
<keyword evidence="2" id="KW-0677">Repeat</keyword>
<dbReference type="InterPro" id="IPR011990">
    <property type="entry name" value="TPR-like_helical_dom_sf"/>
</dbReference>
<evidence type="ECO:0008006" key="6">
    <source>
        <dbReference type="Google" id="ProtNLM"/>
    </source>
</evidence>
<dbReference type="NCBIfam" id="TIGR00756">
    <property type="entry name" value="PPR"/>
    <property type="match status" value="1"/>
</dbReference>